<proteinExistence type="predicted"/>
<sequence>MSNGNFPTFPVPARPGCGLGDKGMTYRQHLIAQLAPIVMDAFFNQDFWENYNEMAGSLMNAVDAIVAAEQETSK</sequence>
<reference evidence="1 2" key="1">
    <citation type="submission" date="2021-12" db="EMBL/GenBank/DDBJ databases">
        <title>Complete genome sequence of Phytobacter diazotrophicus TA9734.</title>
        <authorList>
            <person name="Kubota H."/>
            <person name="Nakayama Y."/>
            <person name="Ariyoshi T."/>
        </authorList>
    </citation>
    <scope>NUCLEOTIDE SEQUENCE [LARGE SCALE GENOMIC DNA]</scope>
    <source>
        <strain evidence="1 2">TA9734</strain>
    </source>
</reference>
<keyword evidence="2" id="KW-1185">Reference proteome</keyword>
<evidence type="ECO:0000313" key="1">
    <source>
        <dbReference type="EMBL" id="BDD50930.1"/>
    </source>
</evidence>
<organism evidence="1 2">
    <name type="scientific">Phytobacter diazotrophicus</name>
    <dbReference type="NCBI Taxonomy" id="395631"/>
    <lineage>
        <taxon>Bacteria</taxon>
        <taxon>Pseudomonadati</taxon>
        <taxon>Pseudomonadota</taxon>
        <taxon>Gammaproteobacteria</taxon>
        <taxon>Enterobacterales</taxon>
        <taxon>Enterobacteriaceae</taxon>
        <taxon>Phytobacter</taxon>
    </lineage>
</organism>
<dbReference type="RefSeq" id="WP_125124564.1">
    <property type="nucleotide sequence ID" value="NZ_AP025334.1"/>
</dbReference>
<protein>
    <submittedName>
        <fullName evidence="1">Uncharacterized protein</fullName>
    </submittedName>
</protein>
<evidence type="ECO:0000313" key="2">
    <source>
        <dbReference type="Proteomes" id="UP001320460"/>
    </source>
</evidence>
<accession>A0ABM7VUS8</accession>
<dbReference type="Proteomes" id="UP001320460">
    <property type="component" value="Chromosome"/>
</dbReference>
<gene>
    <name evidence="1" type="ORF">PDTA9734_24170</name>
</gene>
<name>A0ABM7VUS8_9ENTR</name>
<dbReference type="EMBL" id="AP025334">
    <property type="protein sequence ID" value="BDD50930.1"/>
    <property type="molecule type" value="Genomic_DNA"/>
</dbReference>